<evidence type="ECO:0000256" key="1">
    <source>
        <dbReference type="SAM" id="MobiDB-lite"/>
    </source>
</evidence>
<accession>A0A7D9L767</accession>
<sequence length="237" mass="26625">MWLMNEAEAKELIKDVLEEDRIIHEQQLGLPWTTPQLDFLESKGPIMVENKEEKKLSATQVAQKALTADVSKEDQDKSTSTVHSKQSVGKSKLSLSTIKTILELLSDEAGFLVEAKLTRLLAPLEKDEQSLMRLDAIFAALGVENEDDIYNLARYFFVGENDTKNIVDVDEGQDDERIETQDSKAKSTSSTKVVPELIHPNEVVTKLRNFVEENRQVLKESKKSTFKNACGDASRNA</sequence>
<dbReference type="AlphaFoldDB" id="A0A7D9L767"/>
<dbReference type="EMBL" id="CACRXK020015459">
    <property type="protein sequence ID" value="CAB4028400.1"/>
    <property type="molecule type" value="Genomic_DNA"/>
</dbReference>
<feature type="region of interest" description="Disordered" evidence="1">
    <location>
        <begin position="169"/>
        <end position="192"/>
    </location>
</feature>
<dbReference type="InterPro" id="IPR039750">
    <property type="entry name" value="DRC1/DRC2"/>
</dbReference>
<dbReference type="PANTHER" id="PTHR21625:SF1">
    <property type="entry name" value="DYNEIN REGULATORY COMPLEX PROTEIN 1"/>
    <property type="match status" value="1"/>
</dbReference>
<evidence type="ECO:0000313" key="2">
    <source>
        <dbReference type="EMBL" id="CAB4028400.1"/>
    </source>
</evidence>
<dbReference type="PANTHER" id="PTHR21625">
    <property type="entry name" value="NYD-SP28 PROTEIN"/>
    <property type="match status" value="1"/>
</dbReference>
<dbReference type="GO" id="GO:0005858">
    <property type="term" value="C:axonemal dynein complex"/>
    <property type="evidence" value="ECO:0007669"/>
    <property type="project" value="InterPro"/>
</dbReference>
<gene>
    <name evidence="2" type="ORF">PACLA_8A005987</name>
</gene>
<evidence type="ECO:0000313" key="3">
    <source>
        <dbReference type="Proteomes" id="UP001152795"/>
    </source>
</evidence>
<reference evidence="2" key="1">
    <citation type="submission" date="2020-04" db="EMBL/GenBank/DDBJ databases">
        <authorList>
            <person name="Alioto T."/>
            <person name="Alioto T."/>
            <person name="Gomez Garrido J."/>
        </authorList>
    </citation>
    <scope>NUCLEOTIDE SEQUENCE</scope>
    <source>
        <strain evidence="2">A484AB</strain>
    </source>
</reference>
<organism evidence="2 3">
    <name type="scientific">Paramuricea clavata</name>
    <name type="common">Red gorgonian</name>
    <name type="synonym">Violescent sea-whip</name>
    <dbReference type="NCBI Taxonomy" id="317549"/>
    <lineage>
        <taxon>Eukaryota</taxon>
        <taxon>Metazoa</taxon>
        <taxon>Cnidaria</taxon>
        <taxon>Anthozoa</taxon>
        <taxon>Octocorallia</taxon>
        <taxon>Malacalcyonacea</taxon>
        <taxon>Plexauridae</taxon>
        <taxon>Paramuricea</taxon>
    </lineage>
</organism>
<dbReference type="GO" id="GO:0003352">
    <property type="term" value="P:regulation of cilium movement"/>
    <property type="evidence" value="ECO:0007669"/>
    <property type="project" value="TreeGrafter"/>
</dbReference>
<comment type="caution">
    <text evidence="2">The sequence shown here is derived from an EMBL/GenBank/DDBJ whole genome shotgun (WGS) entry which is preliminary data.</text>
</comment>
<name>A0A7D9L767_PARCT</name>
<proteinExistence type="predicted"/>
<dbReference type="GO" id="GO:0070286">
    <property type="term" value="P:axonemal dynein complex assembly"/>
    <property type="evidence" value="ECO:0007669"/>
    <property type="project" value="InterPro"/>
</dbReference>
<protein>
    <submittedName>
        <fullName evidence="2">Uncharacterized protein</fullName>
    </submittedName>
</protein>
<keyword evidence="3" id="KW-1185">Reference proteome</keyword>
<dbReference type="GO" id="GO:0060285">
    <property type="term" value="P:cilium-dependent cell motility"/>
    <property type="evidence" value="ECO:0007669"/>
    <property type="project" value="TreeGrafter"/>
</dbReference>
<dbReference type="Proteomes" id="UP001152795">
    <property type="component" value="Unassembled WGS sequence"/>
</dbReference>
<dbReference type="OrthoDB" id="10260459at2759"/>
<feature type="non-terminal residue" evidence="2">
    <location>
        <position position="237"/>
    </location>
</feature>